<dbReference type="EMBL" id="MU151174">
    <property type="protein sequence ID" value="KAF9448066.1"/>
    <property type="molecule type" value="Genomic_DNA"/>
</dbReference>
<reference evidence="6" key="1">
    <citation type="submission" date="2020-11" db="EMBL/GenBank/DDBJ databases">
        <authorList>
            <consortium name="DOE Joint Genome Institute"/>
            <person name="Ahrendt S."/>
            <person name="Riley R."/>
            <person name="Andreopoulos W."/>
            <person name="Labutti K."/>
            <person name="Pangilinan J."/>
            <person name="Ruiz-Duenas F.J."/>
            <person name="Barrasa J.M."/>
            <person name="Sanchez-Garcia M."/>
            <person name="Camarero S."/>
            <person name="Miyauchi S."/>
            <person name="Serrano A."/>
            <person name="Linde D."/>
            <person name="Babiker R."/>
            <person name="Drula E."/>
            <person name="Ayuso-Fernandez I."/>
            <person name="Pacheco R."/>
            <person name="Padilla G."/>
            <person name="Ferreira P."/>
            <person name="Barriuso J."/>
            <person name="Kellner H."/>
            <person name="Castanera R."/>
            <person name="Alfaro M."/>
            <person name="Ramirez L."/>
            <person name="Pisabarro A.G."/>
            <person name="Kuo A."/>
            <person name="Tritt A."/>
            <person name="Lipzen A."/>
            <person name="He G."/>
            <person name="Yan M."/>
            <person name="Ng V."/>
            <person name="Cullen D."/>
            <person name="Martin F."/>
            <person name="Rosso M.-N."/>
            <person name="Henrissat B."/>
            <person name="Hibbett D."/>
            <person name="Martinez A.T."/>
            <person name="Grigoriev I.V."/>
        </authorList>
    </citation>
    <scope>NUCLEOTIDE SEQUENCE</scope>
    <source>
        <strain evidence="6">MF-IS2</strain>
    </source>
</reference>
<dbReference type="GO" id="GO:0022857">
    <property type="term" value="F:transmembrane transporter activity"/>
    <property type="evidence" value="ECO:0007669"/>
    <property type="project" value="InterPro"/>
</dbReference>
<evidence type="ECO:0000256" key="2">
    <source>
        <dbReference type="ARBA" id="ARBA00022692"/>
    </source>
</evidence>
<dbReference type="Gene3D" id="1.20.1250.20">
    <property type="entry name" value="MFS general substrate transporter like domains"/>
    <property type="match status" value="1"/>
</dbReference>
<gene>
    <name evidence="6" type="ORF">P691DRAFT_670187</name>
</gene>
<dbReference type="GO" id="GO:0016020">
    <property type="term" value="C:membrane"/>
    <property type="evidence" value="ECO:0007669"/>
    <property type="project" value="UniProtKB-SubCell"/>
</dbReference>
<dbReference type="InterPro" id="IPR036259">
    <property type="entry name" value="MFS_trans_sf"/>
</dbReference>
<dbReference type="SUPFAM" id="SSF103473">
    <property type="entry name" value="MFS general substrate transporter"/>
    <property type="match status" value="1"/>
</dbReference>
<keyword evidence="7" id="KW-1185">Reference proteome</keyword>
<keyword evidence="2 5" id="KW-0812">Transmembrane</keyword>
<evidence type="ECO:0000256" key="4">
    <source>
        <dbReference type="ARBA" id="ARBA00023136"/>
    </source>
</evidence>
<evidence type="ECO:0000313" key="7">
    <source>
        <dbReference type="Proteomes" id="UP000807342"/>
    </source>
</evidence>
<evidence type="ECO:0000256" key="5">
    <source>
        <dbReference type="SAM" id="Phobius"/>
    </source>
</evidence>
<keyword evidence="4 5" id="KW-0472">Membrane</keyword>
<sequence>YVLIAFSEIFASITGLEYAFTKAPKNMKSLVMAVFLFTSALASAIGEAFVSLSADPLLVWNYGVMGVLAFITGILVWLTVYRLDADEDRLNNLTEGHMVNPTQRSELVLNVNN</sequence>
<keyword evidence="3 5" id="KW-1133">Transmembrane helix</keyword>
<evidence type="ECO:0000256" key="1">
    <source>
        <dbReference type="ARBA" id="ARBA00004141"/>
    </source>
</evidence>
<proteinExistence type="predicted"/>
<dbReference type="AlphaFoldDB" id="A0A9P5XF04"/>
<evidence type="ECO:0000313" key="6">
    <source>
        <dbReference type="EMBL" id="KAF9448066.1"/>
    </source>
</evidence>
<dbReference type="OrthoDB" id="8904098at2759"/>
<comment type="caution">
    <text evidence="6">The sequence shown here is derived from an EMBL/GenBank/DDBJ whole genome shotgun (WGS) entry which is preliminary data.</text>
</comment>
<accession>A0A9P5XF04</accession>
<evidence type="ECO:0000256" key="3">
    <source>
        <dbReference type="ARBA" id="ARBA00022989"/>
    </source>
</evidence>
<dbReference type="Pfam" id="PF00854">
    <property type="entry name" value="PTR2"/>
    <property type="match status" value="1"/>
</dbReference>
<dbReference type="InterPro" id="IPR000109">
    <property type="entry name" value="POT_fam"/>
</dbReference>
<dbReference type="Proteomes" id="UP000807342">
    <property type="component" value="Unassembled WGS sequence"/>
</dbReference>
<protein>
    <submittedName>
        <fullName evidence="6">Uncharacterized protein</fullName>
    </submittedName>
</protein>
<organism evidence="6 7">
    <name type="scientific">Macrolepiota fuliginosa MF-IS2</name>
    <dbReference type="NCBI Taxonomy" id="1400762"/>
    <lineage>
        <taxon>Eukaryota</taxon>
        <taxon>Fungi</taxon>
        <taxon>Dikarya</taxon>
        <taxon>Basidiomycota</taxon>
        <taxon>Agaricomycotina</taxon>
        <taxon>Agaricomycetes</taxon>
        <taxon>Agaricomycetidae</taxon>
        <taxon>Agaricales</taxon>
        <taxon>Agaricineae</taxon>
        <taxon>Agaricaceae</taxon>
        <taxon>Macrolepiota</taxon>
    </lineage>
</organism>
<comment type="subcellular location">
    <subcellularLocation>
        <location evidence="1">Membrane</location>
        <topology evidence="1">Multi-pass membrane protein</topology>
    </subcellularLocation>
</comment>
<feature type="transmembrane region" description="Helical" evidence="5">
    <location>
        <begin position="58"/>
        <end position="80"/>
    </location>
</feature>
<name>A0A9P5XF04_9AGAR</name>
<feature type="non-terminal residue" evidence="6">
    <location>
        <position position="1"/>
    </location>
</feature>
<feature type="transmembrane region" description="Helical" evidence="5">
    <location>
        <begin position="30"/>
        <end position="52"/>
    </location>
</feature>